<organism evidence="1 2">
    <name type="scientific">Streptomyces angustmyceticus</name>
    <dbReference type="NCBI Taxonomy" id="285578"/>
    <lineage>
        <taxon>Bacteria</taxon>
        <taxon>Bacillati</taxon>
        <taxon>Actinomycetota</taxon>
        <taxon>Actinomycetes</taxon>
        <taxon>Kitasatosporales</taxon>
        <taxon>Streptomycetaceae</taxon>
        <taxon>Streptomyces</taxon>
    </lineage>
</organism>
<comment type="caution">
    <text evidence="1">The sequence shown here is derived from an EMBL/GenBank/DDBJ whole genome shotgun (WGS) entry which is preliminary data.</text>
</comment>
<sequence>MNDDGSAGRQWHRILTHLQSLADAEGAITIACGPKAYTSRKDRAYLCAAVGSAAPSWRRPTRT</sequence>
<reference evidence="1 2" key="1">
    <citation type="submission" date="2019-10" db="EMBL/GenBank/DDBJ databases">
        <title>Whole genome shotgun sequence of Streptomyces angustmyceticus NBRC 3934.</title>
        <authorList>
            <person name="Hosoyama A."/>
            <person name="Ichikawa N."/>
            <person name="Kimura A."/>
            <person name="Kitahashi Y."/>
            <person name="Komaki H."/>
            <person name="Uohara A."/>
        </authorList>
    </citation>
    <scope>NUCLEOTIDE SEQUENCE [LARGE SCALE GENOMIC DNA]</scope>
    <source>
        <strain evidence="1 2">NBRC 3934</strain>
    </source>
</reference>
<dbReference type="Proteomes" id="UP000325598">
    <property type="component" value="Unassembled WGS sequence"/>
</dbReference>
<protein>
    <submittedName>
        <fullName evidence="1">Uncharacterized protein</fullName>
    </submittedName>
</protein>
<gene>
    <name evidence="1" type="ORF">San01_50420</name>
</gene>
<dbReference type="EMBL" id="BLAG01000014">
    <property type="protein sequence ID" value="GES32555.1"/>
    <property type="molecule type" value="Genomic_DNA"/>
</dbReference>
<name>A0A5J4LQA4_9ACTN</name>
<evidence type="ECO:0000313" key="2">
    <source>
        <dbReference type="Proteomes" id="UP000325598"/>
    </source>
</evidence>
<accession>A0A5J4LQA4</accession>
<evidence type="ECO:0000313" key="1">
    <source>
        <dbReference type="EMBL" id="GES32555.1"/>
    </source>
</evidence>
<proteinExistence type="predicted"/>
<keyword evidence="2" id="KW-1185">Reference proteome</keyword>
<dbReference type="AlphaFoldDB" id="A0A5J4LQA4"/>